<evidence type="ECO:0000256" key="1">
    <source>
        <dbReference type="SAM" id="Phobius"/>
    </source>
</evidence>
<name>A0ABW5TGU2_9FLAO</name>
<evidence type="ECO:0000313" key="2">
    <source>
        <dbReference type="EMBL" id="MFD2727311.1"/>
    </source>
</evidence>
<dbReference type="EMBL" id="JBHULY010000034">
    <property type="protein sequence ID" value="MFD2727311.1"/>
    <property type="molecule type" value="Genomic_DNA"/>
</dbReference>
<feature type="transmembrane region" description="Helical" evidence="1">
    <location>
        <begin position="6"/>
        <end position="23"/>
    </location>
</feature>
<gene>
    <name evidence="2" type="ORF">ACFSR8_13900</name>
</gene>
<evidence type="ECO:0000313" key="3">
    <source>
        <dbReference type="Proteomes" id="UP001597476"/>
    </source>
</evidence>
<proteinExistence type="predicted"/>
<protein>
    <recommendedName>
        <fullName evidence="4">tRNA_anti-like</fullName>
    </recommendedName>
</protein>
<reference evidence="3" key="1">
    <citation type="journal article" date="2019" name="Int. J. Syst. Evol. Microbiol.">
        <title>The Global Catalogue of Microorganisms (GCM) 10K type strain sequencing project: providing services to taxonomists for standard genome sequencing and annotation.</title>
        <authorList>
            <consortium name="The Broad Institute Genomics Platform"/>
            <consortium name="The Broad Institute Genome Sequencing Center for Infectious Disease"/>
            <person name="Wu L."/>
            <person name="Ma J."/>
        </authorList>
    </citation>
    <scope>NUCLEOTIDE SEQUENCE [LARGE SCALE GENOMIC DNA]</scope>
    <source>
        <strain evidence="3">KCTC 42398</strain>
    </source>
</reference>
<evidence type="ECO:0008006" key="4">
    <source>
        <dbReference type="Google" id="ProtNLM"/>
    </source>
</evidence>
<dbReference type="Pfam" id="PF12869">
    <property type="entry name" value="tRNA_anti-like"/>
    <property type="match status" value="1"/>
</dbReference>
<comment type="caution">
    <text evidence="2">The sequence shown here is derived from an EMBL/GenBank/DDBJ whole genome shotgun (WGS) entry which is preliminary data.</text>
</comment>
<dbReference type="InterPro" id="IPR024422">
    <property type="entry name" value="Protein_unknown_function_OB"/>
</dbReference>
<keyword evidence="1" id="KW-1133">Transmembrane helix</keyword>
<keyword evidence="1" id="KW-0472">Membrane</keyword>
<dbReference type="RefSeq" id="WP_380293041.1">
    <property type="nucleotide sequence ID" value="NZ_JBHULY010000034.1"/>
</dbReference>
<organism evidence="2 3">
    <name type="scientific">Hyunsoonleella rubra</name>
    <dbReference type="NCBI Taxonomy" id="1737062"/>
    <lineage>
        <taxon>Bacteria</taxon>
        <taxon>Pseudomonadati</taxon>
        <taxon>Bacteroidota</taxon>
        <taxon>Flavobacteriia</taxon>
        <taxon>Flavobacteriales</taxon>
        <taxon>Flavobacteriaceae</taxon>
    </lineage>
</organism>
<dbReference type="Proteomes" id="UP001597476">
    <property type="component" value="Unassembled WGS sequence"/>
</dbReference>
<keyword evidence="3" id="KW-1185">Reference proteome</keyword>
<keyword evidence="1" id="KW-0812">Transmembrane</keyword>
<sequence length="127" mass="14455">MKKWGLILLVILIGGIIGYNYIYQDHRDIETEKPSFVLTSDSLIDEFSKNTTDSEQKYLNKTIEVSGKVTEINVEHLVLNGSIFCQFLGPIPNSINNDQPIRIKGRCIGYDDLLEEIKLDQSTIINH</sequence>
<accession>A0ABW5TGU2</accession>